<evidence type="ECO:0000256" key="10">
    <source>
        <dbReference type="ARBA" id="ARBA00023303"/>
    </source>
</evidence>
<keyword evidence="3" id="KW-0633">Potassium transport</keyword>
<dbReference type="Gene3D" id="1.10.287.70">
    <property type="match status" value="1"/>
</dbReference>
<sequence>MIAFDLTLIFSFIVLTFVPAADWVFWFNSLLAGLITLELMGRIVAARERVRCLMQLDTFIDLLIVISLTVPAIVGSFAFLRVFRAVHLFEVVGLGHALRIRSHWFAENEEVIRNGAQLLIFLLVTSAVVYEAQVGRNPSIATFSDALYFTVTTVTTTGFGDITLVGETGRLLSIAIMIAGISLFVRLAQAIIRPTKIQHECERCGLSRHDADAVHCKHCGNVVNIPSEGN</sequence>
<evidence type="ECO:0000256" key="5">
    <source>
        <dbReference type="ARBA" id="ARBA00022826"/>
    </source>
</evidence>
<keyword evidence="4 11" id="KW-0812">Transmembrane</keyword>
<evidence type="ECO:0000256" key="11">
    <source>
        <dbReference type="SAM" id="Phobius"/>
    </source>
</evidence>
<name>A0A8E1C490_9SPHN</name>
<comment type="caution">
    <text evidence="13">The sequence shown here is derived from an EMBL/GenBank/DDBJ whole genome shotgun (WGS) entry which is preliminary data.</text>
</comment>
<organism evidence="13 14">
    <name type="scientific">Sphingobium indicum F2</name>
    <dbReference type="NCBI Taxonomy" id="1450518"/>
    <lineage>
        <taxon>Bacteria</taxon>
        <taxon>Pseudomonadati</taxon>
        <taxon>Pseudomonadota</taxon>
        <taxon>Alphaproteobacteria</taxon>
        <taxon>Sphingomonadales</taxon>
        <taxon>Sphingomonadaceae</taxon>
        <taxon>Sphingobium</taxon>
    </lineage>
</organism>
<proteinExistence type="predicted"/>
<evidence type="ECO:0000256" key="2">
    <source>
        <dbReference type="ARBA" id="ARBA00022448"/>
    </source>
</evidence>
<dbReference type="PANTHER" id="PTHR10027">
    <property type="entry name" value="CALCIUM-ACTIVATED POTASSIUM CHANNEL ALPHA CHAIN"/>
    <property type="match status" value="1"/>
</dbReference>
<keyword evidence="5" id="KW-0631">Potassium channel</keyword>
<protein>
    <recommendedName>
        <fullName evidence="12">Potassium channel domain-containing protein</fullName>
    </recommendedName>
</protein>
<dbReference type="AlphaFoldDB" id="A0A8E1C490"/>
<dbReference type="PANTHER" id="PTHR10027:SF10">
    <property type="entry name" value="SLOWPOKE 2, ISOFORM D"/>
    <property type="match status" value="1"/>
</dbReference>
<dbReference type="InterPro" id="IPR013099">
    <property type="entry name" value="K_chnl_dom"/>
</dbReference>
<keyword evidence="2" id="KW-0813">Transport</keyword>
<dbReference type="SUPFAM" id="SSF81324">
    <property type="entry name" value="Voltage-gated potassium channels"/>
    <property type="match status" value="1"/>
</dbReference>
<dbReference type="EMBL" id="JANF02000004">
    <property type="protein sequence ID" value="KER38064.1"/>
    <property type="molecule type" value="Genomic_DNA"/>
</dbReference>
<dbReference type="GO" id="GO:0005267">
    <property type="term" value="F:potassium channel activity"/>
    <property type="evidence" value="ECO:0007669"/>
    <property type="project" value="UniProtKB-KW"/>
</dbReference>
<keyword evidence="8" id="KW-0406">Ion transport</keyword>
<feature type="transmembrane region" description="Helical" evidence="11">
    <location>
        <begin position="30"/>
        <end position="47"/>
    </location>
</feature>
<dbReference type="GO" id="GO:0016020">
    <property type="term" value="C:membrane"/>
    <property type="evidence" value="ECO:0007669"/>
    <property type="project" value="UniProtKB-SubCell"/>
</dbReference>
<dbReference type="InterPro" id="IPR047871">
    <property type="entry name" value="K_chnl_Slo-like"/>
</dbReference>
<keyword evidence="9 11" id="KW-0472">Membrane</keyword>
<evidence type="ECO:0000256" key="9">
    <source>
        <dbReference type="ARBA" id="ARBA00023136"/>
    </source>
</evidence>
<dbReference type="Proteomes" id="UP000028135">
    <property type="component" value="Unassembled WGS sequence"/>
</dbReference>
<evidence type="ECO:0000256" key="3">
    <source>
        <dbReference type="ARBA" id="ARBA00022538"/>
    </source>
</evidence>
<accession>A0A8E1C490</accession>
<feature type="domain" description="Potassium channel" evidence="12">
    <location>
        <begin position="118"/>
        <end position="192"/>
    </location>
</feature>
<dbReference type="Pfam" id="PF07885">
    <property type="entry name" value="Ion_trans_2"/>
    <property type="match status" value="1"/>
</dbReference>
<keyword evidence="10" id="KW-0407">Ion channel</keyword>
<evidence type="ECO:0000313" key="14">
    <source>
        <dbReference type="Proteomes" id="UP000028135"/>
    </source>
</evidence>
<evidence type="ECO:0000259" key="12">
    <source>
        <dbReference type="Pfam" id="PF07885"/>
    </source>
</evidence>
<keyword evidence="6" id="KW-0630">Potassium</keyword>
<feature type="transmembrane region" description="Helical" evidence="11">
    <location>
        <begin position="59"/>
        <end position="80"/>
    </location>
</feature>
<reference evidence="13 14" key="1">
    <citation type="submission" date="2014-05" db="EMBL/GenBank/DDBJ databases">
        <title>Genome Announcement of Sphingobium lucknowense F2.</title>
        <authorList>
            <person name="Lal R."/>
            <person name="Negi V."/>
            <person name="Lata P."/>
            <person name="Sangwan N."/>
            <person name="Gupta S.K."/>
            <person name="Rao D.L.N."/>
            <person name="Das S."/>
        </authorList>
    </citation>
    <scope>NUCLEOTIDE SEQUENCE [LARGE SCALE GENOMIC DNA]</scope>
    <source>
        <strain evidence="13 14">F2</strain>
    </source>
</reference>
<evidence type="ECO:0000256" key="8">
    <source>
        <dbReference type="ARBA" id="ARBA00023065"/>
    </source>
</evidence>
<dbReference type="Gene3D" id="1.20.120.350">
    <property type="entry name" value="Voltage-gated potassium channels. Chain C"/>
    <property type="match status" value="1"/>
</dbReference>
<evidence type="ECO:0000256" key="1">
    <source>
        <dbReference type="ARBA" id="ARBA00004141"/>
    </source>
</evidence>
<evidence type="ECO:0000256" key="6">
    <source>
        <dbReference type="ARBA" id="ARBA00022958"/>
    </source>
</evidence>
<evidence type="ECO:0000313" key="13">
    <source>
        <dbReference type="EMBL" id="KER38064.1"/>
    </source>
</evidence>
<comment type="subcellular location">
    <subcellularLocation>
        <location evidence="1">Membrane</location>
        <topology evidence="1">Multi-pass membrane protein</topology>
    </subcellularLocation>
</comment>
<evidence type="ECO:0000256" key="7">
    <source>
        <dbReference type="ARBA" id="ARBA00022989"/>
    </source>
</evidence>
<gene>
    <name evidence="13" type="ORF">AL00_01665</name>
</gene>
<keyword evidence="7 11" id="KW-1133">Transmembrane helix</keyword>
<evidence type="ECO:0000256" key="4">
    <source>
        <dbReference type="ARBA" id="ARBA00022692"/>
    </source>
</evidence>
<dbReference type="InterPro" id="IPR027359">
    <property type="entry name" value="Volt_channel_dom_sf"/>
</dbReference>